<dbReference type="AlphaFoldDB" id="A0A0R2IA94"/>
<evidence type="ECO:0000256" key="2">
    <source>
        <dbReference type="ARBA" id="ARBA00022676"/>
    </source>
</evidence>
<proteinExistence type="inferred from homology"/>
<protein>
    <submittedName>
        <fullName evidence="5">Glycosyltransferase</fullName>
    </submittedName>
</protein>
<gene>
    <name evidence="5" type="ORF">IV45_GL000811</name>
</gene>
<dbReference type="PATRIC" id="fig|396268.3.peg.822"/>
<dbReference type="PANTHER" id="PTHR43685:SF5">
    <property type="entry name" value="GLYCOSYLTRANSFERASE EPSE-RELATED"/>
    <property type="match status" value="1"/>
</dbReference>
<reference evidence="5 6" key="1">
    <citation type="journal article" date="2015" name="Genome Announc.">
        <title>Expanding the biotechnology potential of lactobacilli through comparative genomics of 213 strains and associated genera.</title>
        <authorList>
            <person name="Sun Z."/>
            <person name="Harris H.M."/>
            <person name="McCann A."/>
            <person name="Guo C."/>
            <person name="Argimon S."/>
            <person name="Zhang W."/>
            <person name="Yang X."/>
            <person name="Jeffery I.B."/>
            <person name="Cooney J.C."/>
            <person name="Kagawa T.F."/>
            <person name="Liu W."/>
            <person name="Song Y."/>
            <person name="Salvetti E."/>
            <person name="Wrobel A."/>
            <person name="Rasinkangas P."/>
            <person name="Parkhill J."/>
            <person name="Rea M.C."/>
            <person name="O'Sullivan O."/>
            <person name="Ritari J."/>
            <person name="Douillard F.P."/>
            <person name="Paul Ross R."/>
            <person name="Yang R."/>
            <person name="Briner A.E."/>
            <person name="Felis G.E."/>
            <person name="de Vos W.M."/>
            <person name="Barrangou R."/>
            <person name="Klaenhammer T.R."/>
            <person name="Caufield P.W."/>
            <person name="Cui Y."/>
            <person name="Zhang H."/>
            <person name="O'Toole P.W."/>
        </authorList>
    </citation>
    <scope>NUCLEOTIDE SEQUENCE [LARGE SCALE GENOMIC DNA]</scope>
    <source>
        <strain evidence="5 6">DSM 17896</strain>
    </source>
</reference>
<dbReference type="EMBL" id="JQBW01000010">
    <property type="protein sequence ID" value="KRN58365.1"/>
    <property type="molecule type" value="Genomic_DNA"/>
</dbReference>
<sequence>MKKKELDNYPDFSVLMSVYEKENYHFLDQALDSIENQTVVPTEIVLVEDGPISNELEKVVDNHRTNFANTFKVVKSIRNQGLGASLRLGTEFVSTNWIARMDSDDISVSNRFELQLKEIIKNPGLAVIGGQIQEFSRDPSIIVGYRKVPTSEPSLRRFIKWRSPFNHPSVMLNKAILNRVGGYIPYGNLEDYYLWARIIVKNYPVKNIDKILLKMRVDEGMYQRRGKNSNIRYFYALRKFLFNNGIINLRERIIGDWIMAVNILMPGWLRKNIYQHILHKGK</sequence>
<accession>A0A0R2IA94</accession>
<dbReference type="PANTHER" id="PTHR43685">
    <property type="entry name" value="GLYCOSYLTRANSFERASE"/>
    <property type="match status" value="1"/>
</dbReference>
<dbReference type="OrthoDB" id="9815829at2"/>
<dbReference type="STRING" id="396268.IV45_GL000811"/>
<comment type="caution">
    <text evidence="5">The sequence shown here is derived from an EMBL/GenBank/DDBJ whole genome shotgun (WGS) entry which is preliminary data.</text>
</comment>
<keyword evidence="3 5" id="KW-0808">Transferase</keyword>
<dbReference type="InterPro" id="IPR029044">
    <property type="entry name" value="Nucleotide-diphossugar_trans"/>
</dbReference>
<comment type="similarity">
    <text evidence="1">Belongs to the glycosyltransferase 2 family.</text>
</comment>
<keyword evidence="2" id="KW-0328">Glycosyltransferase</keyword>
<evidence type="ECO:0000313" key="6">
    <source>
        <dbReference type="Proteomes" id="UP000050934"/>
    </source>
</evidence>
<keyword evidence="6" id="KW-1185">Reference proteome</keyword>
<organism evidence="5 6">
    <name type="scientific">Limosilactobacillus secaliphilus</name>
    <dbReference type="NCBI Taxonomy" id="396268"/>
    <lineage>
        <taxon>Bacteria</taxon>
        <taxon>Bacillati</taxon>
        <taxon>Bacillota</taxon>
        <taxon>Bacilli</taxon>
        <taxon>Lactobacillales</taxon>
        <taxon>Lactobacillaceae</taxon>
        <taxon>Limosilactobacillus</taxon>
    </lineage>
</organism>
<dbReference type="Proteomes" id="UP000050934">
    <property type="component" value="Unassembled WGS sequence"/>
</dbReference>
<dbReference type="SUPFAM" id="SSF53448">
    <property type="entry name" value="Nucleotide-diphospho-sugar transferases"/>
    <property type="match status" value="1"/>
</dbReference>
<evidence type="ECO:0000259" key="4">
    <source>
        <dbReference type="Pfam" id="PF00535"/>
    </source>
</evidence>
<name>A0A0R2IA94_9LACO</name>
<dbReference type="GO" id="GO:0016757">
    <property type="term" value="F:glycosyltransferase activity"/>
    <property type="evidence" value="ECO:0007669"/>
    <property type="project" value="UniProtKB-KW"/>
</dbReference>
<evidence type="ECO:0000256" key="1">
    <source>
        <dbReference type="ARBA" id="ARBA00006739"/>
    </source>
</evidence>
<dbReference type="InterPro" id="IPR050834">
    <property type="entry name" value="Glycosyltransf_2"/>
</dbReference>
<dbReference type="Pfam" id="PF00535">
    <property type="entry name" value="Glycos_transf_2"/>
    <property type="match status" value="1"/>
</dbReference>
<feature type="domain" description="Glycosyltransferase 2-like" evidence="4">
    <location>
        <begin position="13"/>
        <end position="172"/>
    </location>
</feature>
<evidence type="ECO:0000313" key="5">
    <source>
        <dbReference type="EMBL" id="KRN58365.1"/>
    </source>
</evidence>
<evidence type="ECO:0000256" key="3">
    <source>
        <dbReference type="ARBA" id="ARBA00022679"/>
    </source>
</evidence>
<dbReference type="Gene3D" id="3.90.550.10">
    <property type="entry name" value="Spore Coat Polysaccharide Biosynthesis Protein SpsA, Chain A"/>
    <property type="match status" value="1"/>
</dbReference>
<dbReference type="RefSeq" id="WP_057741633.1">
    <property type="nucleotide sequence ID" value="NZ_JQBW01000010.1"/>
</dbReference>
<dbReference type="InterPro" id="IPR001173">
    <property type="entry name" value="Glyco_trans_2-like"/>
</dbReference>